<dbReference type="SUPFAM" id="SSF55120">
    <property type="entry name" value="Pseudouridine synthase"/>
    <property type="match status" value="1"/>
</dbReference>
<dbReference type="eggNOG" id="KOG2554">
    <property type="taxonomic scope" value="Eukaryota"/>
</dbReference>
<feature type="compositionally biased region" description="Low complexity" evidence="6">
    <location>
        <begin position="76"/>
        <end position="88"/>
    </location>
</feature>
<dbReference type="GO" id="GO:0005737">
    <property type="term" value="C:cytoplasm"/>
    <property type="evidence" value="ECO:0007669"/>
    <property type="project" value="TreeGrafter"/>
</dbReference>
<dbReference type="GeneID" id="14538631"/>
<keyword evidence="9" id="KW-1185">Reference proteome</keyword>
<evidence type="ECO:0000256" key="2">
    <source>
        <dbReference type="ARBA" id="ARBA00009375"/>
    </source>
</evidence>
<evidence type="ECO:0000259" key="7">
    <source>
        <dbReference type="Pfam" id="PF01416"/>
    </source>
</evidence>
<evidence type="ECO:0000313" key="8">
    <source>
        <dbReference type="EMBL" id="CCG21908.1"/>
    </source>
</evidence>
<dbReference type="GO" id="GO:0005634">
    <property type="term" value="C:nucleus"/>
    <property type="evidence" value="ECO:0007669"/>
    <property type="project" value="UniProtKB-SubCell"/>
</dbReference>
<dbReference type="InterPro" id="IPR041707">
    <property type="entry name" value="Pus3-like"/>
</dbReference>
<feature type="region of interest" description="Disordered" evidence="6">
    <location>
        <begin position="76"/>
        <end position="97"/>
    </location>
</feature>
<evidence type="ECO:0000256" key="4">
    <source>
        <dbReference type="ARBA" id="ARBA00023235"/>
    </source>
</evidence>
<proteinExistence type="inferred from homology"/>
<sequence length="468" mass="54581">MRYVFEKLQMKKMKNHLSGLNQRSAKFMFRGISIPWFMKRSYRNITTTAPMTQAIDYTSWSKEDLIAKISELEQKTAPTTSPTCTAPKPEIRQKSKKQKQFDWSRHNFRFIALRFAYLGWNYNGLAYQFEPTPLPTVEETILKTLSKIKLIPEPIDQVDFSRCGRTDKGVSAMNQVVSIKLRSNLSPEEQQDSTNDDKEIDYLTIINANLPSDIKVHSICLHPPPDFDARFSCKNRHYRYLFKASNLDIEAMNKAAGYYQGQHDFRNFCKLDGSKQITNFERFIYSSKIIHLENDLFCFDLIGTAFLWHQVRCMVAILFLVGQHLEKPEIVTDLMDITKYPTKPQYEMANDIPLVLYDCEFPPMDWKQFDNEYKFNRIMNGFKGMCYDLNIRTKMSSIMEDLVFKDQPKATAPAINTVPLGDGVGRSFAKYTPLENRERTDSYEIINARWMAKKEGKRNTTKEVQIDE</sequence>
<evidence type="ECO:0000256" key="5">
    <source>
        <dbReference type="ARBA" id="ARBA00023242"/>
    </source>
</evidence>
<dbReference type="Proteomes" id="UP000005018">
    <property type="component" value="Chromosome 2"/>
</dbReference>
<dbReference type="HOGENOM" id="CLU_014673_2_0_1"/>
<accession>H8X0L9</accession>
<dbReference type="Gene3D" id="3.30.70.660">
    <property type="entry name" value="Pseudouridine synthase I, catalytic domain, C-terminal subdomain"/>
    <property type="match status" value="1"/>
</dbReference>
<dbReference type="AlphaFoldDB" id="H8X0L9"/>
<comment type="subcellular location">
    <subcellularLocation>
        <location evidence="1">Nucleus</location>
    </subcellularLocation>
</comment>
<dbReference type="InterPro" id="IPR020097">
    <property type="entry name" value="PsdUridine_synth_TruA_a/b_dom"/>
</dbReference>
<dbReference type="PANTHER" id="PTHR11142">
    <property type="entry name" value="PSEUDOURIDYLATE SYNTHASE"/>
    <property type="match status" value="1"/>
</dbReference>
<keyword evidence="3" id="KW-0819">tRNA processing</keyword>
<dbReference type="OrthoDB" id="25767at2759"/>
<dbReference type="PANTHER" id="PTHR11142:SF5">
    <property type="entry name" value="TRNA PSEUDOURIDINE(38_39) SYNTHASE"/>
    <property type="match status" value="1"/>
</dbReference>
<dbReference type="Gene3D" id="3.30.70.580">
    <property type="entry name" value="Pseudouridine synthase I, catalytic domain, N-terminal subdomain"/>
    <property type="match status" value="1"/>
</dbReference>
<reference evidence="8 9" key="1">
    <citation type="journal article" date="2012" name="PLoS ONE">
        <title>Sequence and analysis of the genome of the pathogenic yeast Candida orthopsilosis.</title>
        <authorList>
            <person name="Riccombeni A."/>
            <person name="Vidanes G."/>
            <person name="Proux-Wera E."/>
            <person name="Wolfe K.H."/>
            <person name="Butler G."/>
        </authorList>
    </citation>
    <scope>NUCLEOTIDE SEQUENCE [LARGE SCALE GENOMIC DNA]</scope>
    <source>
        <strain evidence="8 9">Co 90-125</strain>
    </source>
</reference>
<organism evidence="8 9">
    <name type="scientific">Candida orthopsilosis (strain 90-125)</name>
    <name type="common">Yeast</name>
    <dbReference type="NCBI Taxonomy" id="1136231"/>
    <lineage>
        <taxon>Eukaryota</taxon>
        <taxon>Fungi</taxon>
        <taxon>Dikarya</taxon>
        <taxon>Ascomycota</taxon>
        <taxon>Saccharomycotina</taxon>
        <taxon>Pichiomycetes</taxon>
        <taxon>Debaryomycetaceae</taxon>
        <taxon>Candida/Lodderomyces clade</taxon>
        <taxon>Candida</taxon>
    </lineage>
</organism>
<dbReference type="InterPro" id="IPR020103">
    <property type="entry name" value="PsdUridine_synth_cat_dom_sf"/>
</dbReference>
<dbReference type="KEGG" id="cot:CORT_0B01900"/>
<dbReference type="GO" id="GO:1990481">
    <property type="term" value="P:mRNA pseudouridine synthesis"/>
    <property type="evidence" value="ECO:0007669"/>
    <property type="project" value="TreeGrafter"/>
</dbReference>
<dbReference type="FunFam" id="3.30.70.660:FF:000012">
    <property type="entry name" value="tRNA pseudouridine synthase"/>
    <property type="match status" value="1"/>
</dbReference>
<dbReference type="GO" id="GO:0009982">
    <property type="term" value="F:pseudouridine synthase activity"/>
    <property type="evidence" value="ECO:0007669"/>
    <property type="project" value="InterPro"/>
</dbReference>
<dbReference type="InterPro" id="IPR020095">
    <property type="entry name" value="PsdUridine_synth_TruA_C"/>
</dbReference>
<dbReference type="RefSeq" id="XP_003867346.1">
    <property type="nucleotide sequence ID" value="XM_003867298.1"/>
</dbReference>
<protein>
    <submittedName>
        <fullName evidence="8">Deg1 protein</fullName>
    </submittedName>
</protein>
<dbReference type="HAMAP" id="MF_00171">
    <property type="entry name" value="TruA"/>
    <property type="match status" value="1"/>
</dbReference>
<feature type="domain" description="Pseudouridine synthase I TruA alpha/beta" evidence="7">
    <location>
        <begin position="255"/>
        <end position="362"/>
    </location>
</feature>
<gene>
    <name evidence="8" type="ORF">CORT_0B01900</name>
</gene>
<dbReference type="CDD" id="cd02569">
    <property type="entry name" value="PseudoU_synth_ScPus3"/>
    <property type="match status" value="1"/>
</dbReference>
<comment type="similarity">
    <text evidence="2">Belongs to the tRNA pseudouridine synthase TruA family.</text>
</comment>
<evidence type="ECO:0000313" key="9">
    <source>
        <dbReference type="Proteomes" id="UP000005018"/>
    </source>
</evidence>
<evidence type="ECO:0000256" key="1">
    <source>
        <dbReference type="ARBA" id="ARBA00004123"/>
    </source>
</evidence>
<keyword evidence="5" id="KW-0539">Nucleus</keyword>
<dbReference type="InterPro" id="IPR020094">
    <property type="entry name" value="TruA/RsuA/RluB/E/F_N"/>
</dbReference>
<dbReference type="InterPro" id="IPR001406">
    <property type="entry name" value="PsdUridine_synth_TruA"/>
</dbReference>
<dbReference type="EMBL" id="HE681720">
    <property type="protein sequence ID" value="CCG21908.1"/>
    <property type="molecule type" value="Genomic_DNA"/>
</dbReference>
<dbReference type="GO" id="GO:0003723">
    <property type="term" value="F:RNA binding"/>
    <property type="evidence" value="ECO:0007669"/>
    <property type="project" value="InterPro"/>
</dbReference>
<dbReference type="NCBIfam" id="TIGR00071">
    <property type="entry name" value="hisT_truA"/>
    <property type="match status" value="1"/>
</dbReference>
<dbReference type="FunFam" id="3.30.70.580:FF:000020">
    <property type="entry name" value="tRNA pseudouridine synthase"/>
    <property type="match status" value="1"/>
</dbReference>
<dbReference type="Pfam" id="PF01416">
    <property type="entry name" value="PseudoU_synth_1"/>
    <property type="match status" value="1"/>
</dbReference>
<name>H8X0L9_CANO9</name>
<evidence type="ECO:0000256" key="6">
    <source>
        <dbReference type="SAM" id="MobiDB-lite"/>
    </source>
</evidence>
<evidence type="ECO:0000256" key="3">
    <source>
        <dbReference type="ARBA" id="ARBA00022694"/>
    </source>
</evidence>
<keyword evidence="4" id="KW-0413">Isomerase</keyword>
<dbReference type="GO" id="GO:0031119">
    <property type="term" value="P:tRNA pseudouridine synthesis"/>
    <property type="evidence" value="ECO:0007669"/>
    <property type="project" value="TreeGrafter"/>
</dbReference>